<sequence>MKYTAIILAAGKGTRMNSTVHKQFLELDGYPLLYYTLQAFEQSIVDDIILVTGEEETAYCRTEIVERYRFRKVKKIIHGGAERYLSVYQGLCAADDSDIVLIHDGARPFVTDAIIERTIQAAIQYGSGIAAMPAKDTVKIVDEEQFSVRTPARDRVWMMQTPQTFRYTQIRQAYEKVLECQSQNITDDAMVLELASHESVKIVEGSYYNMKVTTPEDLLIASAFVKKYKKIKKGIDRI</sequence>
<name>N2ADD0_9FIRM</name>
<keyword evidence="9" id="KW-1185">Reference proteome</keyword>
<keyword evidence="5 7" id="KW-0548">Nucleotidyltransferase</keyword>
<dbReference type="OrthoDB" id="9806837at2"/>
<dbReference type="GO" id="GO:0019288">
    <property type="term" value="P:isopentenyl diphosphate biosynthetic process, methylerythritol 4-phosphate pathway"/>
    <property type="evidence" value="ECO:0007669"/>
    <property type="project" value="UniProtKB-UniRule"/>
</dbReference>
<dbReference type="PATRIC" id="fig|1235802.3.peg.3623"/>
<comment type="caution">
    <text evidence="8">The sequence shown here is derived from an EMBL/GenBank/DDBJ whole genome shotgun (WGS) entry which is preliminary data.</text>
</comment>
<comment type="catalytic activity">
    <reaction evidence="1 7">
        <text>2-C-methyl-D-erythritol 4-phosphate + CTP + H(+) = 4-CDP-2-C-methyl-D-erythritol + diphosphate</text>
        <dbReference type="Rhea" id="RHEA:13429"/>
        <dbReference type="ChEBI" id="CHEBI:15378"/>
        <dbReference type="ChEBI" id="CHEBI:33019"/>
        <dbReference type="ChEBI" id="CHEBI:37563"/>
        <dbReference type="ChEBI" id="CHEBI:57823"/>
        <dbReference type="ChEBI" id="CHEBI:58262"/>
        <dbReference type="EC" id="2.7.7.60"/>
    </reaction>
</comment>
<dbReference type="PANTHER" id="PTHR32125">
    <property type="entry name" value="2-C-METHYL-D-ERYTHRITOL 4-PHOSPHATE CYTIDYLYLTRANSFERASE, CHLOROPLASTIC"/>
    <property type="match status" value="1"/>
</dbReference>
<dbReference type="eggNOG" id="COG1211">
    <property type="taxonomic scope" value="Bacteria"/>
</dbReference>
<feature type="site" description="Transition state stabilizer" evidence="7">
    <location>
        <position position="15"/>
    </location>
</feature>
<dbReference type="GO" id="GO:0050518">
    <property type="term" value="F:2-C-methyl-D-erythritol 4-phosphate cytidylyltransferase activity"/>
    <property type="evidence" value="ECO:0007669"/>
    <property type="project" value="UniProtKB-UniRule"/>
</dbReference>
<reference evidence="8 9" key="1">
    <citation type="journal article" date="2014" name="Genome Announc.">
        <title>Draft genome sequences of the altered schaedler flora, a defined bacterial community from gnotobiotic mice.</title>
        <authorList>
            <person name="Wannemuehler M.J."/>
            <person name="Overstreet A.M."/>
            <person name="Ward D.V."/>
            <person name="Phillips G.J."/>
        </authorList>
    </citation>
    <scope>NUCLEOTIDE SEQUENCE [LARGE SCALE GENOMIC DNA]</scope>
    <source>
        <strain evidence="8 9">ASF492</strain>
    </source>
</reference>
<protein>
    <recommendedName>
        <fullName evidence="7">2-C-methyl-D-erythritol 4-phosphate cytidylyltransferase</fullName>
        <ecNumber evidence="7">2.7.7.60</ecNumber>
    </recommendedName>
    <alternativeName>
        <fullName evidence="7">4-diphosphocytidyl-2C-methyl-D-erythritol synthase</fullName>
    </alternativeName>
    <alternativeName>
        <fullName evidence="7">MEP cytidylyltransferase</fullName>
        <shortName evidence="7">MCT</shortName>
    </alternativeName>
</protein>
<dbReference type="InterPro" id="IPR029044">
    <property type="entry name" value="Nucleotide-diphossugar_trans"/>
</dbReference>
<comment type="function">
    <text evidence="7">Catalyzes the formation of 4-diphosphocytidyl-2-C-methyl-D-erythritol from CTP and 2-C-methyl-D-erythritol 4-phosphate (MEP).</text>
</comment>
<dbReference type="EC" id="2.7.7.60" evidence="7"/>
<evidence type="ECO:0000256" key="3">
    <source>
        <dbReference type="ARBA" id="ARBA00009789"/>
    </source>
</evidence>
<proteinExistence type="inferred from homology"/>
<dbReference type="STRING" id="1235802.C823_03429"/>
<organism evidence="8 9">
    <name type="scientific">Eubacterium plexicaudatum ASF492</name>
    <dbReference type="NCBI Taxonomy" id="1235802"/>
    <lineage>
        <taxon>Bacteria</taxon>
        <taxon>Bacillati</taxon>
        <taxon>Bacillota</taxon>
        <taxon>Clostridia</taxon>
        <taxon>Eubacteriales</taxon>
        <taxon>Eubacteriaceae</taxon>
        <taxon>Eubacterium</taxon>
    </lineage>
</organism>
<dbReference type="PANTHER" id="PTHR32125:SF4">
    <property type="entry name" value="2-C-METHYL-D-ERYTHRITOL 4-PHOSPHATE CYTIDYLYLTRANSFERASE, CHLOROPLASTIC"/>
    <property type="match status" value="1"/>
</dbReference>
<dbReference type="HAMAP" id="MF_00108">
    <property type="entry name" value="IspD"/>
    <property type="match status" value="1"/>
</dbReference>
<feature type="site" description="Positions MEP for the nucleophilic attack" evidence="7">
    <location>
        <position position="153"/>
    </location>
</feature>
<dbReference type="Pfam" id="PF01128">
    <property type="entry name" value="IspD"/>
    <property type="match status" value="1"/>
</dbReference>
<evidence type="ECO:0000256" key="5">
    <source>
        <dbReference type="ARBA" id="ARBA00022695"/>
    </source>
</evidence>
<dbReference type="CDD" id="cd02516">
    <property type="entry name" value="CDP-ME_synthetase"/>
    <property type="match status" value="1"/>
</dbReference>
<comment type="pathway">
    <text evidence="2 7">Isoprenoid biosynthesis; isopentenyl diphosphate biosynthesis via DXP pathway; isopentenyl diphosphate from 1-deoxy-D-xylulose 5-phosphate: step 2/6.</text>
</comment>
<dbReference type="HOGENOM" id="CLU_061281_2_2_9"/>
<evidence type="ECO:0000256" key="2">
    <source>
        <dbReference type="ARBA" id="ARBA00004787"/>
    </source>
</evidence>
<gene>
    <name evidence="7" type="primary">ispD</name>
    <name evidence="8" type="ORF">C823_03429</name>
</gene>
<accession>N2ADD0</accession>
<dbReference type="FunFam" id="3.90.550.10:FF:000003">
    <property type="entry name" value="2-C-methyl-D-erythritol 4-phosphate cytidylyltransferase"/>
    <property type="match status" value="1"/>
</dbReference>
<keyword evidence="6 7" id="KW-0414">Isoprene biosynthesis</keyword>
<dbReference type="InterPro" id="IPR034683">
    <property type="entry name" value="IspD/TarI"/>
</dbReference>
<dbReference type="UniPathway" id="UPA00056">
    <property type="reaction ID" value="UER00093"/>
</dbReference>
<evidence type="ECO:0000256" key="1">
    <source>
        <dbReference type="ARBA" id="ARBA00001282"/>
    </source>
</evidence>
<dbReference type="NCBIfam" id="TIGR00453">
    <property type="entry name" value="ispD"/>
    <property type="match status" value="1"/>
</dbReference>
<dbReference type="Gene3D" id="3.90.550.10">
    <property type="entry name" value="Spore Coat Polysaccharide Biosynthesis Protein SpsA, Chain A"/>
    <property type="match status" value="1"/>
</dbReference>
<dbReference type="SUPFAM" id="SSF53448">
    <property type="entry name" value="Nucleotide-diphospho-sugar transferases"/>
    <property type="match status" value="1"/>
</dbReference>
<feature type="site" description="Positions MEP for the nucleophilic attack" evidence="7">
    <location>
        <position position="211"/>
    </location>
</feature>
<dbReference type="Proteomes" id="UP000012589">
    <property type="component" value="Unassembled WGS sequence"/>
</dbReference>
<dbReference type="InterPro" id="IPR018294">
    <property type="entry name" value="ISPD_synthase_CS"/>
</dbReference>
<feature type="site" description="Transition state stabilizer" evidence="7">
    <location>
        <position position="22"/>
    </location>
</feature>
<keyword evidence="4 7" id="KW-0808">Transferase</keyword>
<dbReference type="InterPro" id="IPR050088">
    <property type="entry name" value="IspD/TarI_cytidylyltransf_bact"/>
</dbReference>
<evidence type="ECO:0000256" key="6">
    <source>
        <dbReference type="ARBA" id="ARBA00023229"/>
    </source>
</evidence>
<evidence type="ECO:0000313" key="8">
    <source>
        <dbReference type="EMBL" id="EMZ24165.1"/>
    </source>
</evidence>
<dbReference type="PROSITE" id="PS01295">
    <property type="entry name" value="ISPD"/>
    <property type="match status" value="1"/>
</dbReference>
<evidence type="ECO:0000313" key="9">
    <source>
        <dbReference type="Proteomes" id="UP000012589"/>
    </source>
</evidence>
<dbReference type="InterPro" id="IPR001228">
    <property type="entry name" value="IspD"/>
</dbReference>
<comment type="similarity">
    <text evidence="3 7">Belongs to the IspD/TarI cytidylyltransferase family. IspD subfamily.</text>
</comment>
<dbReference type="EMBL" id="AQFT01000100">
    <property type="protein sequence ID" value="EMZ24165.1"/>
    <property type="molecule type" value="Genomic_DNA"/>
</dbReference>
<dbReference type="AlphaFoldDB" id="N2ADD0"/>
<evidence type="ECO:0000256" key="4">
    <source>
        <dbReference type="ARBA" id="ARBA00022679"/>
    </source>
</evidence>
<evidence type="ECO:0000256" key="7">
    <source>
        <dbReference type="HAMAP-Rule" id="MF_00108"/>
    </source>
</evidence>